<evidence type="ECO:0000313" key="9">
    <source>
        <dbReference type="Proteomes" id="UP000225074"/>
    </source>
</evidence>
<dbReference type="InterPro" id="IPR001796">
    <property type="entry name" value="DHFR_dom"/>
</dbReference>
<dbReference type="InterPro" id="IPR012259">
    <property type="entry name" value="DHFR"/>
</dbReference>
<reference evidence="8 9" key="1">
    <citation type="submission" date="2017-05" db="EMBL/GenBank/DDBJ databases">
        <title>Environmental T4-family bacteriophages evolve to escape abortive infection via multiple routes in a bacterial host employing #altruistic suicide# through Type III toxin-antitoxin systems.</title>
        <authorList>
            <person name="Chen B."/>
            <person name="Akusobi C."/>
            <person name="Fang X."/>
            <person name="Salmond G.P.C."/>
        </authorList>
    </citation>
    <scope>NUCLEOTIDE SEQUENCE [LARGE SCALE GENOMIC DNA]</scope>
</reference>
<dbReference type="PANTHER" id="PTHR48069:SF3">
    <property type="entry name" value="DIHYDROFOLATE REDUCTASE"/>
    <property type="match status" value="1"/>
</dbReference>
<dbReference type="InterPro" id="IPR017925">
    <property type="entry name" value="DHFR_CS"/>
</dbReference>
<feature type="domain" description="DHFR" evidence="7">
    <location>
        <begin position="1"/>
        <end position="197"/>
    </location>
</feature>
<dbReference type="GO" id="GO:0046655">
    <property type="term" value="P:folic acid metabolic process"/>
    <property type="evidence" value="ECO:0007669"/>
    <property type="project" value="TreeGrafter"/>
</dbReference>
<dbReference type="GeneID" id="65109954"/>
<dbReference type="PROSITE" id="PS51330">
    <property type="entry name" value="DHFR_2"/>
    <property type="match status" value="1"/>
</dbReference>
<keyword evidence="9" id="KW-1185">Reference proteome</keyword>
<keyword evidence="4" id="KW-0521">NADP</keyword>
<proteinExistence type="inferred from homology"/>
<dbReference type="GO" id="GO:0006730">
    <property type="term" value="P:one-carbon metabolic process"/>
    <property type="evidence" value="ECO:0007669"/>
    <property type="project" value="UniProtKB-KW"/>
</dbReference>
<dbReference type="EC" id="1.5.1.3" evidence="2"/>
<dbReference type="GO" id="GO:0004146">
    <property type="term" value="F:dihydrofolate reductase activity"/>
    <property type="evidence" value="ECO:0007669"/>
    <property type="project" value="UniProtKB-EC"/>
</dbReference>
<keyword evidence="5" id="KW-0560">Oxidoreductase</keyword>
<dbReference type="Proteomes" id="UP000225074">
    <property type="component" value="Genome"/>
</dbReference>
<protein>
    <recommendedName>
        <fullName evidence="2">dihydrofolate reductase</fullName>
        <ecNumber evidence="2">1.5.1.3</ecNumber>
    </recommendedName>
</protein>
<dbReference type="SUPFAM" id="SSF53597">
    <property type="entry name" value="Dihydrofolate reductase-like"/>
    <property type="match status" value="1"/>
</dbReference>
<dbReference type="RefSeq" id="YP_010092391.1">
    <property type="nucleotide sequence ID" value="NC_055728.1"/>
</dbReference>
<dbReference type="PROSITE" id="PS00075">
    <property type="entry name" value="DHFR_1"/>
    <property type="match status" value="1"/>
</dbReference>
<dbReference type="PRINTS" id="PR00070">
    <property type="entry name" value="DHFR"/>
</dbReference>
<comment type="similarity">
    <text evidence="6">Belongs to the dihydrofolate reductase family.</text>
</comment>
<organism evidence="8 9">
    <name type="scientific">Serratia phage X20</name>
    <dbReference type="NCBI Taxonomy" id="2006942"/>
    <lineage>
        <taxon>Viruses</taxon>
        <taxon>Duplodnaviria</taxon>
        <taxon>Heunggongvirae</taxon>
        <taxon>Uroviricota</taxon>
        <taxon>Caudoviricetes</taxon>
        <taxon>Pantevenvirales</taxon>
        <taxon>Straboviridae</taxon>
        <taxon>Tevenvirinae</taxon>
        <taxon>Winklervirus</taxon>
        <taxon>Winklervirus xtwenty</taxon>
    </lineage>
</organism>
<dbReference type="GO" id="GO:0046452">
    <property type="term" value="P:dihydrofolate metabolic process"/>
    <property type="evidence" value="ECO:0007669"/>
    <property type="project" value="TreeGrafter"/>
</dbReference>
<comment type="pathway">
    <text evidence="1">Cofactor biosynthesis; tetrahydrofolate biosynthesis; 5,6,7,8-tetrahydrofolate from 7,8-dihydrofolate: step 1/1.</text>
</comment>
<evidence type="ECO:0000256" key="3">
    <source>
        <dbReference type="ARBA" id="ARBA00022563"/>
    </source>
</evidence>
<sequence>MIQLIYAYAGTKTVEGKNEYAFGLNGGLPWGHISQDLKNFKARTEGTILIMGAKTFMSLPSPLKGRKHVVVQDMKRDFAQAQDGLFADLYMSPLGFSEWLGTKQQSCQNINGDLIYMSSSNVYSVIGGAGLLQEAYPFADKVIQTSITKRHRVNSDVQLPRSFIIAPSCKNSGFEMKETHFYKIDEVTSISETVYVKTRL</sequence>
<dbReference type="KEGG" id="vg:65109954"/>
<dbReference type="Pfam" id="PF00186">
    <property type="entry name" value="DHFR_1"/>
    <property type="match status" value="1"/>
</dbReference>
<evidence type="ECO:0000256" key="4">
    <source>
        <dbReference type="ARBA" id="ARBA00022857"/>
    </source>
</evidence>
<evidence type="ECO:0000313" key="8">
    <source>
        <dbReference type="EMBL" id="ARW58213.1"/>
    </source>
</evidence>
<evidence type="ECO:0000256" key="1">
    <source>
        <dbReference type="ARBA" id="ARBA00004903"/>
    </source>
</evidence>
<name>A0A1Z1LZG5_9CAUD</name>
<evidence type="ECO:0000256" key="2">
    <source>
        <dbReference type="ARBA" id="ARBA00012856"/>
    </source>
</evidence>
<evidence type="ECO:0000256" key="6">
    <source>
        <dbReference type="RuleBase" id="RU004474"/>
    </source>
</evidence>
<dbReference type="GO" id="GO:0046654">
    <property type="term" value="P:tetrahydrofolate biosynthetic process"/>
    <property type="evidence" value="ECO:0007669"/>
    <property type="project" value="InterPro"/>
</dbReference>
<dbReference type="EMBL" id="MF036692">
    <property type="protein sequence ID" value="ARW58213.1"/>
    <property type="molecule type" value="Genomic_DNA"/>
</dbReference>
<keyword evidence="3" id="KW-0554">One-carbon metabolism</keyword>
<dbReference type="GO" id="GO:0050661">
    <property type="term" value="F:NADP binding"/>
    <property type="evidence" value="ECO:0007669"/>
    <property type="project" value="InterPro"/>
</dbReference>
<dbReference type="PANTHER" id="PTHR48069">
    <property type="entry name" value="DIHYDROFOLATE REDUCTASE"/>
    <property type="match status" value="1"/>
</dbReference>
<dbReference type="Gene3D" id="3.40.430.10">
    <property type="entry name" value="Dihydrofolate Reductase, subunit A"/>
    <property type="match status" value="1"/>
</dbReference>
<evidence type="ECO:0000259" key="7">
    <source>
        <dbReference type="PROSITE" id="PS51330"/>
    </source>
</evidence>
<dbReference type="CDD" id="cd00209">
    <property type="entry name" value="DHFR"/>
    <property type="match status" value="1"/>
</dbReference>
<dbReference type="InterPro" id="IPR024072">
    <property type="entry name" value="DHFR-like_dom_sf"/>
</dbReference>
<evidence type="ECO:0000256" key="5">
    <source>
        <dbReference type="ARBA" id="ARBA00023002"/>
    </source>
</evidence>
<accession>A0A1Z1LZG5</accession>